<feature type="non-terminal residue" evidence="1">
    <location>
        <position position="235"/>
    </location>
</feature>
<gene>
    <name evidence="1" type="ORF">METZ01_LOCUS498449</name>
</gene>
<organism evidence="1">
    <name type="scientific">marine metagenome</name>
    <dbReference type="NCBI Taxonomy" id="408172"/>
    <lineage>
        <taxon>unclassified sequences</taxon>
        <taxon>metagenomes</taxon>
        <taxon>ecological metagenomes</taxon>
    </lineage>
</organism>
<accession>A0A383DMX3</accession>
<dbReference type="EMBL" id="UINC01218532">
    <property type="protein sequence ID" value="SVE45595.1"/>
    <property type="molecule type" value="Genomic_DNA"/>
</dbReference>
<name>A0A383DMX3_9ZZZZ</name>
<sequence>WSGKRLMSGDLRVTGTNVWQDHFLNPVVDGFLFIRDYVAPIEASYAGGDFCREGLMDREGNEYSSCKTFDVDHIRAWGFGEIENYRDGFHDDNGIYWDMNSIHRDSLLLIAGSQRFYRFAGMYLSYLTSPQQVFINFYDDRAWTKPFDTAFFDAFGMTQIEFSNKFYDWMATIENPLHWTDILPTAHTTELFHFPKLFNTTSPASGATDIQPNPVFSWEASTDFSSYKIQLSTTA</sequence>
<feature type="non-terminal residue" evidence="1">
    <location>
        <position position="1"/>
    </location>
</feature>
<protein>
    <submittedName>
        <fullName evidence="1">Uncharacterized protein</fullName>
    </submittedName>
</protein>
<proteinExistence type="predicted"/>
<reference evidence="1" key="1">
    <citation type="submission" date="2018-05" db="EMBL/GenBank/DDBJ databases">
        <authorList>
            <person name="Lanie J.A."/>
            <person name="Ng W.-L."/>
            <person name="Kazmierczak K.M."/>
            <person name="Andrzejewski T.M."/>
            <person name="Davidsen T.M."/>
            <person name="Wayne K.J."/>
            <person name="Tettelin H."/>
            <person name="Glass J.I."/>
            <person name="Rusch D."/>
            <person name="Podicherti R."/>
            <person name="Tsui H.-C.T."/>
            <person name="Winkler M.E."/>
        </authorList>
    </citation>
    <scope>NUCLEOTIDE SEQUENCE</scope>
</reference>
<dbReference type="AlphaFoldDB" id="A0A383DMX3"/>
<evidence type="ECO:0000313" key="1">
    <source>
        <dbReference type="EMBL" id="SVE45595.1"/>
    </source>
</evidence>